<dbReference type="GeneID" id="97044395"/>
<evidence type="ECO:0000256" key="14">
    <source>
        <dbReference type="SAM" id="Phobius"/>
    </source>
</evidence>
<name>A0A6J5CBD6_9BURK</name>
<sequence length="516" mass="57804">MLFNSFEFLFAFLPIVLVVFFAIGRYSRLLAAGWLALASLFFYGWWNPHFVLLLMLSISGNYLAGRELSRRHQTPGGKRLLALAIACNLGVLALYKYSNFFIASVDQALGAHLSTLDIVLPLGISFFTFTQIAFLVDAYRGIATEFNFVHYSLFVTYFPHLIAGPVLHHKEMMPQFASRDCYRIVPANVATGVLFLTIGLAKKILLADNLSPYVSPVFDAAHHGVPLNLLAAWTGALAYTFQLYFDFSGYTDMAIGISRMFNIVLPLNFNSPYKSTNIVEFWRRWHMTLSRFLRDYLYIPLGGNRDGATHRYLNLMITMLLGGLWHGANWTFVIWGGLHGLFLCVNHAWRFAMGKTLVRWETRTHYRVLSTVLTCLAVMVAWVFFRAPSFHAAFGVLAGMTGLHGITLPAQLQPFVAKLSGHYASLLQFDEPWRALKPYGIAEAKKCVLLLVASAAIVWGCPNSQQIVARLAQPGGTLPARPARSLVLASGLSCGVTFIFCLLFLARKAEFLYFQF</sequence>
<dbReference type="EMBL" id="CADIKC010000009">
    <property type="protein sequence ID" value="CAB3731774.1"/>
    <property type="molecule type" value="Genomic_DNA"/>
</dbReference>
<evidence type="ECO:0000256" key="9">
    <source>
        <dbReference type="ARBA" id="ARBA00022989"/>
    </source>
</evidence>
<feature type="transmembrane region" description="Helical" evidence="14">
    <location>
        <begin position="366"/>
        <end position="385"/>
    </location>
</feature>
<evidence type="ECO:0000256" key="10">
    <source>
        <dbReference type="ARBA" id="ARBA00023136"/>
    </source>
</evidence>
<evidence type="ECO:0000256" key="12">
    <source>
        <dbReference type="ARBA" id="ARBA00031030"/>
    </source>
</evidence>
<dbReference type="RefSeq" id="WP_175053510.1">
    <property type="nucleotide sequence ID" value="NZ_CADIKC010000009.1"/>
</dbReference>
<gene>
    <name evidence="15" type="primary">patA</name>
    <name evidence="15" type="ORF">LMG24238_05812</name>
</gene>
<feature type="transmembrane region" description="Helical" evidence="14">
    <location>
        <begin position="80"/>
        <end position="98"/>
    </location>
</feature>
<feature type="transmembrane region" description="Helical" evidence="14">
    <location>
        <begin position="485"/>
        <end position="506"/>
    </location>
</feature>
<keyword evidence="11 13" id="KW-0012">Acyltransferase</keyword>
<organism evidence="15 16">
    <name type="scientific">Paraburkholderia sediminicola</name>
    <dbReference type="NCBI Taxonomy" id="458836"/>
    <lineage>
        <taxon>Bacteria</taxon>
        <taxon>Pseudomonadati</taxon>
        <taxon>Pseudomonadota</taxon>
        <taxon>Betaproteobacteria</taxon>
        <taxon>Burkholderiales</taxon>
        <taxon>Burkholderiaceae</taxon>
        <taxon>Paraburkholderia</taxon>
    </lineage>
</organism>
<dbReference type="GO" id="GO:0016746">
    <property type="term" value="F:acyltransferase activity"/>
    <property type="evidence" value="ECO:0007669"/>
    <property type="project" value="UniProtKB-KW"/>
</dbReference>
<feature type="transmembrane region" description="Helical" evidence="14">
    <location>
        <begin position="187"/>
        <end position="206"/>
    </location>
</feature>
<evidence type="ECO:0000256" key="7">
    <source>
        <dbReference type="ARBA" id="ARBA00022692"/>
    </source>
</evidence>
<comment type="subcellular location">
    <subcellularLocation>
        <location evidence="1">Cell membrane</location>
        <topology evidence="1">Multi-pass membrane protein</topology>
    </subcellularLocation>
</comment>
<feature type="transmembrane region" description="Helical" evidence="14">
    <location>
        <begin position="324"/>
        <end position="345"/>
    </location>
</feature>
<dbReference type="Proteomes" id="UP000494255">
    <property type="component" value="Unassembled WGS sequence"/>
</dbReference>
<dbReference type="PANTHER" id="PTHR13285:SF23">
    <property type="entry name" value="TEICHOIC ACID D-ALANYLTRANSFERASE"/>
    <property type="match status" value="1"/>
</dbReference>
<feature type="transmembrane region" description="Helical" evidence="14">
    <location>
        <begin position="391"/>
        <end position="410"/>
    </location>
</feature>
<evidence type="ECO:0000256" key="8">
    <source>
        <dbReference type="ARBA" id="ARBA00022841"/>
    </source>
</evidence>
<comment type="similarity">
    <text evidence="3 13">Belongs to the membrane-bound acyltransferase family.</text>
</comment>
<keyword evidence="10 13" id="KW-0472">Membrane</keyword>
<dbReference type="PIRSF" id="PIRSF500217">
    <property type="entry name" value="AlgI"/>
    <property type="match status" value="1"/>
</dbReference>
<protein>
    <recommendedName>
        <fullName evidence="4">Probable alginate O-acetylase AlgI</fullName>
    </recommendedName>
    <alternativeName>
        <fullName evidence="12">Alginate biosynthesis protein AlgI</fullName>
    </alternativeName>
</protein>
<dbReference type="InterPro" id="IPR051085">
    <property type="entry name" value="MB_O-acyltransferase"/>
</dbReference>
<dbReference type="PANTHER" id="PTHR13285">
    <property type="entry name" value="ACYLTRANSFERASE"/>
    <property type="match status" value="1"/>
</dbReference>
<evidence type="ECO:0000256" key="2">
    <source>
        <dbReference type="ARBA" id="ARBA00005182"/>
    </source>
</evidence>
<evidence type="ECO:0000256" key="1">
    <source>
        <dbReference type="ARBA" id="ARBA00004651"/>
    </source>
</evidence>
<evidence type="ECO:0000256" key="13">
    <source>
        <dbReference type="PIRNR" id="PIRNR016636"/>
    </source>
</evidence>
<feature type="transmembrane region" description="Helical" evidence="14">
    <location>
        <begin position="118"/>
        <end position="136"/>
    </location>
</feature>
<evidence type="ECO:0000256" key="5">
    <source>
        <dbReference type="ARBA" id="ARBA00022475"/>
    </source>
</evidence>
<accession>A0A6J5CBD6</accession>
<dbReference type="InterPro" id="IPR028362">
    <property type="entry name" value="AlgI"/>
</dbReference>
<dbReference type="GO" id="GO:0042121">
    <property type="term" value="P:alginic acid biosynthetic process"/>
    <property type="evidence" value="ECO:0007669"/>
    <property type="project" value="UniProtKB-KW"/>
</dbReference>
<dbReference type="InterPro" id="IPR004299">
    <property type="entry name" value="MBOAT_fam"/>
</dbReference>
<proteinExistence type="inferred from homology"/>
<reference evidence="15 16" key="1">
    <citation type="submission" date="2020-04" db="EMBL/GenBank/DDBJ databases">
        <authorList>
            <person name="De Canck E."/>
        </authorList>
    </citation>
    <scope>NUCLEOTIDE SEQUENCE [LARGE SCALE GENOMIC DNA]</scope>
    <source>
        <strain evidence="15 16">LMG 24238</strain>
    </source>
</reference>
<dbReference type="AlphaFoldDB" id="A0A6J5CBD6"/>
<comment type="pathway">
    <text evidence="2">Glycan biosynthesis; alginate biosynthesis.</text>
</comment>
<keyword evidence="6 13" id="KW-0808">Transferase</keyword>
<evidence type="ECO:0000256" key="6">
    <source>
        <dbReference type="ARBA" id="ARBA00022679"/>
    </source>
</evidence>
<feature type="transmembrane region" description="Helical" evidence="14">
    <location>
        <begin position="227"/>
        <end position="245"/>
    </location>
</feature>
<dbReference type="InterPro" id="IPR024194">
    <property type="entry name" value="Ac/AlaTfrase_AlgI/DltB"/>
</dbReference>
<keyword evidence="7 14" id="KW-0812">Transmembrane</keyword>
<feature type="transmembrane region" description="Helical" evidence="14">
    <location>
        <begin position="52"/>
        <end position="68"/>
    </location>
</feature>
<keyword evidence="8" id="KW-0016">Alginate biosynthesis</keyword>
<dbReference type="PIRSF" id="PIRSF016636">
    <property type="entry name" value="AlgI_DltB"/>
    <property type="match status" value="1"/>
</dbReference>
<keyword evidence="16" id="KW-1185">Reference proteome</keyword>
<feature type="transmembrane region" description="Helical" evidence="14">
    <location>
        <begin position="148"/>
        <end position="167"/>
    </location>
</feature>
<feature type="transmembrane region" description="Helical" evidence="14">
    <location>
        <begin position="6"/>
        <end position="24"/>
    </location>
</feature>
<dbReference type="GO" id="GO:0005886">
    <property type="term" value="C:plasma membrane"/>
    <property type="evidence" value="ECO:0007669"/>
    <property type="project" value="UniProtKB-SubCell"/>
</dbReference>
<evidence type="ECO:0000256" key="4">
    <source>
        <dbReference type="ARBA" id="ARBA00016084"/>
    </source>
</evidence>
<feature type="transmembrane region" description="Helical" evidence="14">
    <location>
        <begin position="447"/>
        <end position="465"/>
    </location>
</feature>
<dbReference type="Pfam" id="PF03062">
    <property type="entry name" value="MBOAT"/>
    <property type="match status" value="1"/>
</dbReference>
<keyword evidence="5 13" id="KW-1003">Cell membrane</keyword>
<evidence type="ECO:0000313" key="15">
    <source>
        <dbReference type="EMBL" id="CAB3731774.1"/>
    </source>
</evidence>
<evidence type="ECO:0000313" key="16">
    <source>
        <dbReference type="Proteomes" id="UP000494255"/>
    </source>
</evidence>
<evidence type="ECO:0000256" key="3">
    <source>
        <dbReference type="ARBA" id="ARBA00010323"/>
    </source>
</evidence>
<evidence type="ECO:0000256" key="11">
    <source>
        <dbReference type="ARBA" id="ARBA00023315"/>
    </source>
</evidence>
<keyword evidence="9 14" id="KW-1133">Transmembrane helix</keyword>